<keyword evidence="2" id="KW-1185">Reference proteome</keyword>
<evidence type="ECO:0000313" key="2">
    <source>
        <dbReference type="Proteomes" id="UP001226091"/>
    </source>
</evidence>
<protein>
    <submittedName>
        <fullName evidence="1">Uncharacterized protein</fullName>
    </submittedName>
</protein>
<organism evidence="1 2">
    <name type="scientific">Metabacillus hrfriensis</name>
    <dbReference type="NCBI Taxonomy" id="3048891"/>
    <lineage>
        <taxon>Bacteria</taxon>
        <taxon>Bacillati</taxon>
        <taxon>Bacillota</taxon>
        <taxon>Bacilli</taxon>
        <taxon>Bacillales</taxon>
        <taxon>Bacillaceae</taxon>
        <taxon>Metabacillus</taxon>
    </lineage>
</organism>
<evidence type="ECO:0000313" key="1">
    <source>
        <dbReference type="EMBL" id="WHZ55633.1"/>
    </source>
</evidence>
<dbReference type="Proteomes" id="UP001226091">
    <property type="component" value="Chromosome"/>
</dbReference>
<proteinExistence type="predicted"/>
<reference evidence="2" key="1">
    <citation type="journal article" date="2025" name="Aquaculture">
        <title>Assessment of the bioflocculant production and safety properties of Metabacillus hrfriensis sp. nov. based on phenotypic and whole-genome sequencing analysis.</title>
        <authorList>
            <person name="Zhang R."/>
            <person name="Zhao Z."/>
            <person name="Luo L."/>
            <person name="Wang S."/>
            <person name="Guo K."/>
            <person name="Xu W."/>
        </authorList>
    </citation>
    <scope>NUCLEOTIDE SEQUENCE [LARGE SCALE GENOMIC DNA]</scope>
    <source>
        <strain evidence="2">CT-WN-B3</strain>
    </source>
</reference>
<dbReference type="EMBL" id="CP126116">
    <property type="protein sequence ID" value="WHZ55633.1"/>
    <property type="molecule type" value="Genomic_DNA"/>
</dbReference>
<gene>
    <name evidence="1" type="ORF">QLQ22_12925</name>
</gene>
<name>A0ACD4R5C2_9BACI</name>
<accession>A0ACD4R5C2</accession>
<sequence>MKETEYELEVIGAWLIVAGTFINASGESINLIGEEELSYKLTGPGNAIEAAGNSLQAIGKSGHHEKKVSEFGSWLQAAGNSANAASRVYLLDGRKKDGHYLDVIGNVIQSLGASAEAIGTAAQKDREQLTAGNLLIASGSAVDGLSGIYFLKEHHAEGRALAWFGAYLQAVGALLAADAITSEGTS</sequence>